<dbReference type="SUPFAM" id="SSF55729">
    <property type="entry name" value="Acyl-CoA N-acyltransferases (Nat)"/>
    <property type="match status" value="1"/>
</dbReference>
<sequence>MTLDGTNSLLSGPLVRGKPTSVSVISSRDISTSRFLPGIIGVINAAFSESHYRNAQLGMNGNFPRIASDEEFLRNITHDTEAFAVAIHPKDEKEVFATATARRYSGPSSDPTARITPWVRRLEVEDGFEEWELKMMATNPDLQGQGLAGYMMKFVDDEVIRRFSKKQLTNAASHGDLAKRLKIPLSTPTEVNGSFYLRKGYKVDYENERGEGYNFHIAFMSKEIIIPALNEAPL</sequence>
<evidence type="ECO:0008006" key="3">
    <source>
        <dbReference type="Google" id="ProtNLM"/>
    </source>
</evidence>
<gene>
    <name evidence="1" type="ORF">HII31_00445</name>
</gene>
<dbReference type="Gene3D" id="3.40.630.30">
    <property type="match status" value="1"/>
</dbReference>
<dbReference type="InterPro" id="IPR016181">
    <property type="entry name" value="Acyl_CoA_acyltransferase"/>
</dbReference>
<keyword evidence="2" id="KW-1185">Reference proteome</keyword>
<name>A0A8H6VRP7_9PEZI</name>
<dbReference type="AlphaFoldDB" id="A0A8H6VRP7"/>
<dbReference type="OrthoDB" id="3794209at2759"/>
<comment type="caution">
    <text evidence="1">The sequence shown here is derived from an EMBL/GenBank/DDBJ whole genome shotgun (WGS) entry which is preliminary data.</text>
</comment>
<proteinExistence type="predicted"/>
<dbReference type="Proteomes" id="UP000660729">
    <property type="component" value="Unassembled WGS sequence"/>
</dbReference>
<reference evidence="1" key="1">
    <citation type="submission" date="2020-04" db="EMBL/GenBank/DDBJ databases">
        <title>Draft genome resource of the tomato pathogen Pseudocercospora fuligena.</title>
        <authorList>
            <person name="Zaccaron A."/>
        </authorList>
    </citation>
    <scope>NUCLEOTIDE SEQUENCE</scope>
    <source>
        <strain evidence="1">PF001</strain>
    </source>
</reference>
<accession>A0A8H6VRP7</accession>
<evidence type="ECO:0000313" key="2">
    <source>
        <dbReference type="Proteomes" id="UP000660729"/>
    </source>
</evidence>
<organism evidence="1 2">
    <name type="scientific">Pseudocercospora fuligena</name>
    <dbReference type="NCBI Taxonomy" id="685502"/>
    <lineage>
        <taxon>Eukaryota</taxon>
        <taxon>Fungi</taxon>
        <taxon>Dikarya</taxon>
        <taxon>Ascomycota</taxon>
        <taxon>Pezizomycotina</taxon>
        <taxon>Dothideomycetes</taxon>
        <taxon>Dothideomycetidae</taxon>
        <taxon>Mycosphaerellales</taxon>
        <taxon>Mycosphaerellaceae</taxon>
        <taxon>Pseudocercospora</taxon>
    </lineage>
</organism>
<protein>
    <recommendedName>
        <fullName evidence="3">N-acetyltransferase domain-containing protein</fullName>
    </recommendedName>
</protein>
<dbReference type="EMBL" id="JABCIY010000003">
    <property type="protein sequence ID" value="KAF7198089.1"/>
    <property type="molecule type" value="Genomic_DNA"/>
</dbReference>
<evidence type="ECO:0000313" key="1">
    <source>
        <dbReference type="EMBL" id="KAF7198089.1"/>
    </source>
</evidence>